<evidence type="ECO:0000256" key="1">
    <source>
        <dbReference type="SAM" id="MobiDB-lite"/>
    </source>
</evidence>
<dbReference type="Proteomes" id="UP001148838">
    <property type="component" value="Unassembled WGS sequence"/>
</dbReference>
<dbReference type="Pfam" id="PF03184">
    <property type="entry name" value="DDE_1"/>
    <property type="match status" value="1"/>
</dbReference>
<feature type="compositionally biased region" description="Basic and acidic residues" evidence="1">
    <location>
        <begin position="427"/>
        <end position="437"/>
    </location>
</feature>
<comment type="caution">
    <text evidence="3">The sequence shown here is derived from an EMBL/GenBank/DDBJ whole genome shotgun (WGS) entry which is preliminary data.</text>
</comment>
<keyword evidence="4" id="KW-1185">Reference proteome</keyword>
<feature type="compositionally biased region" description="Polar residues" evidence="1">
    <location>
        <begin position="371"/>
        <end position="393"/>
    </location>
</feature>
<evidence type="ECO:0000313" key="3">
    <source>
        <dbReference type="EMBL" id="KAJ4442421.1"/>
    </source>
</evidence>
<feature type="domain" description="DDE-1" evidence="2">
    <location>
        <begin position="183"/>
        <end position="274"/>
    </location>
</feature>
<organism evidence="3 4">
    <name type="scientific">Periplaneta americana</name>
    <name type="common">American cockroach</name>
    <name type="synonym">Blatta americana</name>
    <dbReference type="NCBI Taxonomy" id="6978"/>
    <lineage>
        <taxon>Eukaryota</taxon>
        <taxon>Metazoa</taxon>
        <taxon>Ecdysozoa</taxon>
        <taxon>Arthropoda</taxon>
        <taxon>Hexapoda</taxon>
        <taxon>Insecta</taxon>
        <taxon>Pterygota</taxon>
        <taxon>Neoptera</taxon>
        <taxon>Polyneoptera</taxon>
        <taxon>Dictyoptera</taxon>
        <taxon>Blattodea</taxon>
        <taxon>Blattoidea</taxon>
        <taxon>Blattidae</taxon>
        <taxon>Blattinae</taxon>
        <taxon>Periplaneta</taxon>
    </lineage>
</organism>
<protein>
    <recommendedName>
        <fullName evidence="2">DDE-1 domain-containing protein</fullName>
    </recommendedName>
</protein>
<feature type="region of interest" description="Disordered" evidence="1">
    <location>
        <begin position="338"/>
        <end position="437"/>
    </location>
</feature>
<name>A0ABQ8T7E9_PERAM</name>
<feature type="compositionally biased region" description="Polar residues" evidence="1">
    <location>
        <begin position="350"/>
        <end position="364"/>
    </location>
</feature>
<feature type="compositionally biased region" description="Basic and acidic residues" evidence="1">
    <location>
        <begin position="394"/>
        <end position="411"/>
    </location>
</feature>
<dbReference type="EMBL" id="JAJSOF020000013">
    <property type="protein sequence ID" value="KAJ4442421.1"/>
    <property type="molecule type" value="Genomic_DNA"/>
</dbReference>
<proteinExistence type="predicted"/>
<sequence length="437" mass="49476">MSIRRAADYFQLPKSSLQDKVTGIKGGKECNFQPKLGRFETTFNNSYESQLAQHIKDLDDRLMGLSKKEFLKLAFDLAENLRIEHKEKKSARMDFYKLFISRFPELSLRSPESTSLMQCVGFNKPQVDFFFEKLSFLMDKYHFAASRIYNADETDVSTVHQNPKRINLRLTIGALDKSIAGAQPNGWMSADTFLIWLKHFIKHRKPTPQNPVLLILDGHSSHKELTVISCARESNVHMISTPPHTTHKLQPLDRMFMKPFKAAYAEASAMWMRQNAGLQITENEISGLVSTTYAKSCRLDIARNGFLCTGIHPLNPGVFTENDYLPSLLTDIPEAQEGTAEPPLDELPADNTSRPTVEEQTLVQATEERNAPSNSRSSPYAFESLTTPSNRSSRPADESPKTSFEVDKNKTMPDVNILKKLSPLPDASKRRSETRKM</sequence>
<evidence type="ECO:0000313" key="4">
    <source>
        <dbReference type="Proteomes" id="UP001148838"/>
    </source>
</evidence>
<dbReference type="InterPro" id="IPR050863">
    <property type="entry name" value="CenT-Element_Derived"/>
</dbReference>
<reference evidence="3 4" key="1">
    <citation type="journal article" date="2022" name="Allergy">
        <title>Genome assembly and annotation of Periplaneta americana reveal a comprehensive cockroach allergen profile.</title>
        <authorList>
            <person name="Wang L."/>
            <person name="Xiong Q."/>
            <person name="Saelim N."/>
            <person name="Wang L."/>
            <person name="Nong W."/>
            <person name="Wan A.T."/>
            <person name="Shi M."/>
            <person name="Liu X."/>
            <person name="Cao Q."/>
            <person name="Hui J.H.L."/>
            <person name="Sookrung N."/>
            <person name="Leung T.F."/>
            <person name="Tungtrongchitr A."/>
            <person name="Tsui S.K.W."/>
        </authorList>
    </citation>
    <scope>NUCLEOTIDE SEQUENCE [LARGE SCALE GENOMIC DNA]</scope>
    <source>
        <strain evidence="3">PWHHKU_190912</strain>
    </source>
</reference>
<gene>
    <name evidence="3" type="ORF">ANN_04007</name>
</gene>
<accession>A0ABQ8T7E9</accession>
<dbReference type="PANTHER" id="PTHR19303">
    <property type="entry name" value="TRANSPOSON"/>
    <property type="match status" value="1"/>
</dbReference>
<evidence type="ECO:0000259" key="2">
    <source>
        <dbReference type="Pfam" id="PF03184"/>
    </source>
</evidence>
<dbReference type="InterPro" id="IPR004875">
    <property type="entry name" value="DDE_SF_endonuclease_dom"/>
</dbReference>
<dbReference type="PANTHER" id="PTHR19303:SF74">
    <property type="entry name" value="POGO TRANSPOSABLE ELEMENT WITH KRAB DOMAIN"/>
    <property type="match status" value="1"/>
</dbReference>